<dbReference type="InterPro" id="IPR012340">
    <property type="entry name" value="NA-bd_OB-fold"/>
</dbReference>
<keyword evidence="6" id="KW-1185">Reference proteome</keyword>
<dbReference type="SMART" id="SM00382">
    <property type="entry name" value="AAA"/>
    <property type="match status" value="1"/>
</dbReference>
<dbReference type="Gene3D" id="3.40.50.300">
    <property type="entry name" value="P-loop containing nucleotide triphosphate hydrolases"/>
    <property type="match status" value="1"/>
</dbReference>
<dbReference type="AlphaFoldDB" id="A0A3A1UZP9"/>
<dbReference type="InterPro" id="IPR047641">
    <property type="entry name" value="ABC_transpr_MalK/UgpC-like"/>
</dbReference>
<accession>A0A3A1UZP9</accession>
<dbReference type="RefSeq" id="WP_119599736.1">
    <property type="nucleotide sequence ID" value="NZ_QXQA01000005.1"/>
</dbReference>
<dbReference type="EMBL" id="QXQA01000005">
    <property type="protein sequence ID" value="RIX53156.1"/>
    <property type="molecule type" value="Genomic_DNA"/>
</dbReference>
<protein>
    <submittedName>
        <fullName evidence="5">sn-glycerol-3-phosphate ABC transporter ATP-binding protein UgpC</fullName>
    </submittedName>
</protein>
<keyword evidence="3 5" id="KW-0067">ATP-binding</keyword>
<sequence>MASISIQHLYKRYGKEKQPVVSDFHLDIEDKEFLVFVGPSGCGKSTTLRMIAGLEDISEGEVYIGSQLVNHLPPKDRDIAMVFQNYALYPNMSVYENIAFGLRLRKQPRHEIDLAVRRAARVLEIEPYLNRKPKELSGGQRQRVALGRAIVRNPSVFLMDEPLSNLDAKLRVQMRMELIHLHKTLGATFIYVTHDQIEAMTMADRIVVMKDGVIQQIGTPEAVYMTPSNRFVASFIGSPGINFIEGKITDGPDGRLHFTTNRFSLPVAKDTAEMLKRHNKVDRRVTLGVRPEHVGPEGLYSESVFTAVFKVSELMGADRFLHLDIGQDRLLVARVDAHYRCEENERLRIVIDMSKALFFEPDSGERLA</sequence>
<gene>
    <name evidence="5" type="primary">ugpC</name>
    <name evidence="5" type="ORF">D3P08_11020</name>
</gene>
<dbReference type="Gene3D" id="2.40.50.140">
    <property type="entry name" value="Nucleic acid-binding proteins"/>
    <property type="match status" value="1"/>
</dbReference>
<dbReference type="Gene3D" id="2.40.50.100">
    <property type="match status" value="1"/>
</dbReference>
<dbReference type="Pfam" id="PF17912">
    <property type="entry name" value="OB_MalK"/>
    <property type="match status" value="1"/>
</dbReference>
<feature type="domain" description="ABC transporter" evidence="4">
    <location>
        <begin position="4"/>
        <end position="236"/>
    </location>
</feature>
<dbReference type="InterPro" id="IPR003439">
    <property type="entry name" value="ABC_transporter-like_ATP-bd"/>
</dbReference>
<keyword evidence="2" id="KW-0547">Nucleotide-binding</keyword>
<dbReference type="SUPFAM" id="SSF50331">
    <property type="entry name" value="MOP-like"/>
    <property type="match status" value="1"/>
</dbReference>
<dbReference type="Proteomes" id="UP000266482">
    <property type="component" value="Unassembled WGS sequence"/>
</dbReference>
<reference evidence="5 6" key="1">
    <citation type="submission" date="2018-09" db="EMBL/GenBank/DDBJ databases">
        <title>Paenibacillus aracenensis nov. sp. isolated from a cave in southern Spain.</title>
        <authorList>
            <person name="Jurado V."/>
            <person name="Gutierrez-Patricio S."/>
            <person name="Gonzalez-Pimentel J.L."/>
            <person name="Miller A.Z."/>
            <person name="Laiz L."/>
            <person name="Saiz-Jimenez C."/>
        </authorList>
    </citation>
    <scope>NUCLEOTIDE SEQUENCE [LARGE SCALE GENOMIC DNA]</scope>
    <source>
        <strain evidence="5 6">DSM 22867</strain>
    </source>
</reference>
<dbReference type="InterPro" id="IPR027417">
    <property type="entry name" value="P-loop_NTPase"/>
</dbReference>
<dbReference type="GO" id="GO:0140359">
    <property type="term" value="F:ABC-type transporter activity"/>
    <property type="evidence" value="ECO:0007669"/>
    <property type="project" value="InterPro"/>
</dbReference>
<evidence type="ECO:0000256" key="1">
    <source>
        <dbReference type="ARBA" id="ARBA00022448"/>
    </source>
</evidence>
<comment type="caution">
    <text evidence="5">The sequence shown here is derived from an EMBL/GenBank/DDBJ whole genome shotgun (WGS) entry which is preliminary data.</text>
</comment>
<name>A0A3A1UZP9_9BACL</name>
<dbReference type="SUPFAM" id="SSF52540">
    <property type="entry name" value="P-loop containing nucleoside triphosphate hydrolases"/>
    <property type="match status" value="1"/>
</dbReference>
<dbReference type="InterPro" id="IPR015855">
    <property type="entry name" value="ABC_transpr_MalK-like"/>
</dbReference>
<evidence type="ECO:0000256" key="2">
    <source>
        <dbReference type="ARBA" id="ARBA00022741"/>
    </source>
</evidence>
<dbReference type="NCBIfam" id="NF008653">
    <property type="entry name" value="PRK11650.1"/>
    <property type="match status" value="1"/>
</dbReference>
<dbReference type="GO" id="GO:0016887">
    <property type="term" value="F:ATP hydrolysis activity"/>
    <property type="evidence" value="ECO:0007669"/>
    <property type="project" value="InterPro"/>
</dbReference>
<evidence type="ECO:0000313" key="6">
    <source>
        <dbReference type="Proteomes" id="UP000266482"/>
    </source>
</evidence>
<keyword evidence="1" id="KW-0813">Transport</keyword>
<dbReference type="OrthoDB" id="9802264at2"/>
<dbReference type="InterPro" id="IPR040582">
    <property type="entry name" value="OB_MalK-like"/>
</dbReference>
<evidence type="ECO:0000259" key="4">
    <source>
        <dbReference type="PROSITE" id="PS50893"/>
    </source>
</evidence>
<dbReference type="GO" id="GO:0005524">
    <property type="term" value="F:ATP binding"/>
    <property type="evidence" value="ECO:0007669"/>
    <property type="project" value="UniProtKB-KW"/>
</dbReference>
<dbReference type="PROSITE" id="PS00211">
    <property type="entry name" value="ABC_TRANSPORTER_1"/>
    <property type="match status" value="1"/>
</dbReference>
<dbReference type="CDD" id="cd03301">
    <property type="entry name" value="ABC_MalK_N"/>
    <property type="match status" value="1"/>
</dbReference>
<proteinExistence type="predicted"/>
<dbReference type="GO" id="GO:0055052">
    <property type="term" value="C:ATP-binding cassette (ABC) transporter complex, substrate-binding subunit-containing"/>
    <property type="evidence" value="ECO:0007669"/>
    <property type="project" value="TreeGrafter"/>
</dbReference>
<evidence type="ECO:0000256" key="3">
    <source>
        <dbReference type="ARBA" id="ARBA00022840"/>
    </source>
</evidence>
<dbReference type="PANTHER" id="PTHR43875:SF1">
    <property type="entry name" value="OSMOPROTECTIVE COMPOUNDS UPTAKE ATP-BINDING PROTEIN GGTA"/>
    <property type="match status" value="1"/>
</dbReference>
<dbReference type="PANTHER" id="PTHR43875">
    <property type="entry name" value="MALTODEXTRIN IMPORT ATP-BINDING PROTEIN MSMX"/>
    <property type="match status" value="1"/>
</dbReference>
<organism evidence="5 6">
    <name type="scientific">Paenibacillus nanensis</name>
    <dbReference type="NCBI Taxonomy" id="393251"/>
    <lineage>
        <taxon>Bacteria</taxon>
        <taxon>Bacillati</taxon>
        <taxon>Bacillota</taxon>
        <taxon>Bacilli</taxon>
        <taxon>Bacillales</taxon>
        <taxon>Paenibacillaceae</taxon>
        <taxon>Paenibacillus</taxon>
    </lineage>
</organism>
<dbReference type="Pfam" id="PF00005">
    <property type="entry name" value="ABC_tran"/>
    <property type="match status" value="1"/>
</dbReference>
<evidence type="ECO:0000313" key="5">
    <source>
        <dbReference type="EMBL" id="RIX53156.1"/>
    </source>
</evidence>
<dbReference type="InterPro" id="IPR017871">
    <property type="entry name" value="ABC_transporter-like_CS"/>
</dbReference>
<dbReference type="PROSITE" id="PS50893">
    <property type="entry name" value="ABC_TRANSPORTER_2"/>
    <property type="match status" value="1"/>
</dbReference>
<dbReference type="InterPro" id="IPR008995">
    <property type="entry name" value="Mo/tungstate-bd_C_term_dom"/>
</dbReference>
<dbReference type="GO" id="GO:0008643">
    <property type="term" value="P:carbohydrate transport"/>
    <property type="evidence" value="ECO:0007669"/>
    <property type="project" value="InterPro"/>
</dbReference>
<dbReference type="FunFam" id="3.40.50.300:FF:000042">
    <property type="entry name" value="Maltose/maltodextrin ABC transporter, ATP-binding protein"/>
    <property type="match status" value="1"/>
</dbReference>
<dbReference type="InterPro" id="IPR003593">
    <property type="entry name" value="AAA+_ATPase"/>
</dbReference>